<dbReference type="HOGENOM" id="CLU_3377147_0_0_1"/>
<protein>
    <submittedName>
        <fullName evidence="1">Uncharacterized protein</fullName>
    </submittedName>
</protein>
<evidence type="ECO:0000313" key="1">
    <source>
        <dbReference type="EMBL" id="EXL92561.1"/>
    </source>
</evidence>
<name>X0J865_FUSO5</name>
<dbReference type="VEuPathDB" id="FungiDB:FOIG_14508"/>
<gene>
    <name evidence="1" type="ORF">FOIG_14508</name>
</gene>
<dbReference type="GeneID" id="42039683"/>
<proteinExistence type="predicted"/>
<reference evidence="1" key="2">
    <citation type="submission" date="2012-05" db="EMBL/GenBank/DDBJ databases">
        <title>The Genome Annotation of Fusarium oxysporum II5.</title>
        <authorList>
            <consortium name="The Broad Institute Genomics Platform"/>
            <person name="Ma L.-J."/>
            <person name="Corby-Kistler H."/>
            <person name="Broz K."/>
            <person name="Gale L.R."/>
            <person name="Jonkers W."/>
            <person name="O'Donnell K."/>
            <person name="Ploetz R."/>
            <person name="Steinberg C."/>
            <person name="Schwartz D.C."/>
            <person name="VanEtten H."/>
            <person name="Zhou S."/>
            <person name="Young S.K."/>
            <person name="Zeng Q."/>
            <person name="Gargeya S."/>
            <person name="Fitzgerald M."/>
            <person name="Abouelleil A."/>
            <person name="Alvarado L."/>
            <person name="Chapman S.B."/>
            <person name="Gainer-Dewar J."/>
            <person name="Goldberg J."/>
            <person name="Griggs A."/>
            <person name="Gujja S."/>
            <person name="Hansen M."/>
            <person name="Howarth C."/>
            <person name="Imamovic A."/>
            <person name="Ireland A."/>
            <person name="Larimer J."/>
            <person name="McCowan C."/>
            <person name="Murphy C."/>
            <person name="Pearson M."/>
            <person name="Poon T.W."/>
            <person name="Priest M."/>
            <person name="Roberts A."/>
            <person name="Saif S."/>
            <person name="Shea T."/>
            <person name="Sykes S."/>
            <person name="Wortman J."/>
            <person name="Nusbaum C."/>
            <person name="Birren B."/>
        </authorList>
    </citation>
    <scope>NUCLEOTIDE SEQUENCE</scope>
    <source>
        <strain evidence="1">54006</strain>
    </source>
</reference>
<sequence length="34" mass="4020">MFGSISWLMGFNLLKPLLIATYNVGDRYKRQPCW</sequence>
<accession>X0J865</accession>
<reference evidence="1" key="1">
    <citation type="submission" date="2011-11" db="EMBL/GenBank/DDBJ databases">
        <title>The Genome Sequence of Fusarium oxysporum II5.</title>
        <authorList>
            <consortium name="The Broad Institute Genome Sequencing Platform"/>
            <person name="Ma L.-J."/>
            <person name="Gale L.R."/>
            <person name="Schwartz D.C."/>
            <person name="Zhou S."/>
            <person name="Corby-Kistler H."/>
            <person name="Young S.K."/>
            <person name="Zeng Q."/>
            <person name="Gargeya S."/>
            <person name="Fitzgerald M."/>
            <person name="Haas B."/>
            <person name="Abouelleil A."/>
            <person name="Alvarado L."/>
            <person name="Arachchi H.M."/>
            <person name="Berlin A."/>
            <person name="Brown A."/>
            <person name="Chapman S.B."/>
            <person name="Chen Z."/>
            <person name="Dunbar C."/>
            <person name="Freedman E."/>
            <person name="Gearin G."/>
            <person name="Goldberg J."/>
            <person name="Griggs A."/>
            <person name="Gujja S."/>
            <person name="Heiman D."/>
            <person name="Howarth C."/>
            <person name="Larson L."/>
            <person name="Lui A."/>
            <person name="MacDonald P.J.P."/>
            <person name="Montmayeur A."/>
            <person name="Murphy C."/>
            <person name="Neiman D."/>
            <person name="Pearson M."/>
            <person name="Priest M."/>
            <person name="Roberts A."/>
            <person name="Saif S."/>
            <person name="Shea T."/>
            <person name="Shenoy N."/>
            <person name="Sisk P."/>
            <person name="Stolte C."/>
            <person name="Sykes S."/>
            <person name="Wortman J."/>
            <person name="Nusbaum C."/>
            <person name="Birren B."/>
        </authorList>
    </citation>
    <scope>NUCLEOTIDE SEQUENCE [LARGE SCALE GENOMIC DNA]</scope>
    <source>
        <strain evidence="1">54006</strain>
    </source>
</reference>
<dbReference type="Proteomes" id="UP000030685">
    <property type="component" value="Unassembled WGS sequence"/>
</dbReference>
<dbReference type="RefSeq" id="XP_031054651.1">
    <property type="nucleotide sequence ID" value="XM_031215766.1"/>
</dbReference>
<dbReference type="AlphaFoldDB" id="X0J865"/>
<organism evidence="1">
    <name type="scientific">Fusarium odoratissimum (strain NRRL 54006)</name>
    <dbReference type="NCBI Taxonomy" id="1089451"/>
    <lineage>
        <taxon>Eukaryota</taxon>
        <taxon>Fungi</taxon>
        <taxon>Dikarya</taxon>
        <taxon>Ascomycota</taxon>
        <taxon>Pezizomycotina</taxon>
        <taxon>Sordariomycetes</taxon>
        <taxon>Hypocreomycetidae</taxon>
        <taxon>Hypocreales</taxon>
        <taxon>Nectriaceae</taxon>
        <taxon>Fusarium</taxon>
        <taxon>Fusarium oxysporum species complex</taxon>
        <taxon>Fusarium oxysporum f. sp. cubense (strain race 4)</taxon>
    </lineage>
</organism>
<dbReference type="EMBL" id="JH658308">
    <property type="protein sequence ID" value="EXL92561.1"/>
    <property type="molecule type" value="Genomic_DNA"/>
</dbReference>